<protein>
    <submittedName>
        <fullName evidence="2">Uncharacterized protein</fullName>
    </submittedName>
</protein>
<comment type="caution">
    <text evidence="2">The sequence shown here is derived from an EMBL/GenBank/DDBJ whole genome shotgun (WGS) entry which is preliminary data.</text>
</comment>
<evidence type="ECO:0000313" key="2">
    <source>
        <dbReference type="EMBL" id="KAJ1154125.1"/>
    </source>
</evidence>
<name>A0AAV7RQ19_PLEWA</name>
<sequence>MPGTGLHFPALPGPGHIKKLTCLSRDACCWFPVPGTGLHFPALPEARLHQDIDAPLARRVLLVSSAGDRTSLPGSPRAQLHQGTEAPPLRDADAHGTRPGQDGPVFTRHHPIKAGLGLISSQKDQATSRSCVLFIYWVVIYYPLVLWGKGRLLTCLCP</sequence>
<dbReference type="EMBL" id="JANPWB010000009">
    <property type="protein sequence ID" value="KAJ1154125.1"/>
    <property type="molecule type" value="Genomic_DNA"/>
</dbReference>
<organism evidence="2 3">
    <name type="scientific">Pleurodeles waltl</name>
    <name type="common">Iberian ribbed newt</name>
    <dbReference type="NCBI Taxonomy" id="8319"/>
    <lineage>
        <taxon>Eukaryota</taxon>
        <taxon>Metazoa</taxon>
        <taxon>Chordata</taxon>
        <taxon>Craniata</taxon>
        <taxon>Vertebrata</taxon>
        <taxon>Euteleostomi</taxon>
        <taxon>Amphibia</taxon>
        <taxon>Batrachia</taxon>
        <taxon>Caudata</taxon>
        <taxon>Salamandroidea</taxon>
        <taxon>Salamandridae</taxon>
        <taxon>Pleurodelinae</taxon>
        <taxon>Pleurodeles</taxon>
    </lineage>
</organism>
<evidence type="ECO:0000313" key="3">
    <source>
        <dbReference type="Proteomes" id="UP001066276"/>
    </source>
</evidence>
<keyword evidence="3" id="KW-1185">Reference proteome</keyword>
<feature type="region of interest" description="Disordered" evidence="1">
    <location>
        <begin position="67"/>
        <end position="104"/>
    </location>
</feature>
<dbReference type="Proteomes" id="UP001066276">
    <property type="component" value="Chromosome 5"/>
</dbReference>
<evidence type="ECO:0000256" key="1">
    <source>
        <dbReference type="SAM" id="MobiDB-lite"/>
    </source>
</evidence>
<proteinExistence type="predicted"/>
<gene>
    <name evidence="2" type="ORF">NDU88_006881</name>
</gene>
<dbReference type="AlphaFoldDB" id="A0AAV7RQ19"/>
<reference evidence="2" key="1">
    <citation type="journal article" date="2022" name="bioRxiv">
        <title>Sequencing and chromosome-scale assembly of the giantPleurodeles waltlgenome.</title>
        <authorList>
            <person name="Brown T."/>
            <person name="Elewa A."/>
            <person name="Iarovenko S."/>
            <person name="Subramanian E."/>
            <person name="Araus A.J."/>
            <person name="Petzold A."/>
            <person name="Susuki M."/>
            <person name="Suzuki K.-i.T."/>
            <person name="Hayashi T."/>
            <person name="Toyoda A."/>
            <person name="Oliveira C."/>
            <person name="Osipova E."/>
            <person name="Leigh N.D."/>
            <person name="Simon A."/>
            <person name="Yun M.H."/>
        </authorList>
    </citation>
    <scope>NUCLEOTIDE SEQUENCE</scope>
    <source>
        <strain evidence="2">20211129_DDA</strain>
        <tissue evidence="2">Liver</tissue>
    </source>
</reference>
<accession>A0AAV7RQ19</accession>